<accession>A0A5M8RRS8</accession>
<dbReference type="InterPro" id="IPR035903">
    <property type="entry name" value="HesB-like_dom_sf"/>
</dbReference>
<dbReference type="Proteomes" id="UP000324326">
    <property type="component" value="Unassembled WGS sequence"/>
</dbReference>
<evidence type="ECO:0000313" key="2">
    <source>
        <dbReference type="Proteomes" id="UP000324326"/>
    </source>
</evidence>
<dbReference type="EMBL" id="QSND01000002">
    <property type="protein sequence ID" value="KAA6451287.1"/>
    <property type="molecule type" value="Genomic_DNA"/>
</dbReference>
<gene>
    <name evidence="1" type="ORF">DX927_10935</name>
</gene>
<evidence type="ECO:0000313" key="1">
    <source>
        <dbReference type="EMBL" id="KAA6451287.1"/>
    </source>
</evidence>
<name>A0A5M8RRS8_9BACI</name>
<protein>
    <submittedName>
        <fullName evidence="1">Adhesin</fullName>
    </submittedName>
</protein>
<dbReference type="Gene3D" id="2.60.300.12">
    <property type="entry name" value="HesB-like domain"/>
    <property type="match status" value="1"/>
</dbReference>
<dbReference type="AlphaFoldDB" id="A0A5M8RRS8"/>
<sequence length="91" mass="9719">MVITESAKQMLTRIIKEQNADGIRFYFAGQGCCGPQLGITLDAPEADDEIKVINGIQVAFDKRILNMTTDVTLDQQGGQLALLGGGDNGCC</sequence>
<reference evidence="1 2" key="1">
    <citation type="submission" date="2018-08" db="EMBL/GenBank/DDBJ databases">
        <title>Bacillus phenotypic plasticity.</title>
        <authorList>
            <person name="Hurtado E."/>
        </authorList>
    </citation>
    <scope>NUCLEOTIDE SEQUENCE [LARGE SCALE GENOMIC DNA]</scope>
    <source>
        <strain evidence="1 2">427</strain>
    </source>
</reference>
<proteinExistence type="predicted"/>
<organism evidence="1 2">
    <name type="scientific">Bacillus swezeyi</name>
    <dbReference type="NCBI Taxonomy" id="1925020"/>
    <lineage>
        <taxon>Bacteria</taxon>
        <taxon>Bacillati</taxon>
        <taxon>Bacillota</taxon>
        <taxon>Bacilli</taxon>
        <taxon>Bacillales</taxon>
        <taxon>Bacillaceae</taxon>
        <taxon>Bacillus</taxon>
    </lineage>
</organism>
<dbReference type="SUPFAM" id="SSF89360">
    <property type="entry name" value="HesB-like domain"/>
    <property type="match status" value="1"/>
</dbReference>
<dbReference type="RefSeq" id="WP_148957148.1">
    <property type="nucleotide sequence ID" value="NZ_QSND01000002.1"/>
</dbReference>
<comment type="caution">
    <text evidence="1">The sequence shown here is derived from an EMBL/GenBank/DDBJ whole genome shotgun (WGS) entry which is preliminary data.</text>
</comment>